<reference evidence="1" key="1">
    <citation type="submission" date="2023-10" db="EMBL/GenBank/DDBJ databases">
        <authorList>
            <person name="Chen Y."/>
            <person name="Shah S."/>
            <person name="Dougan E. K."/>
            <person name="Thang M."/>
            <person name="Chan C."/>
        </authorList>
    </citation>
    <scope>NUCLEOTIDE SEQUENCE [LARGE SCALE GENOMIC DNA]</scope>
</reference>
<dbReference type="Proteomes" id="UP001189429">
    <property type="component" value="Unassembled WGS sequence"/>
</dbReference>
<comment type="caution">
    <text evidence="1">The sequence shown here is derived from an EMBL/GenBank/DDBJ whole genome shotgun (WGS) entry which is preliminary data.</text>
</comment>
<evidence type="ECO:0000313" key="1">
    <source>
        <dbReference type="EMBL" id="CAK0865748.1"/>
    </source>
</evidence>
<dbReference type="EMBL" id="CAUYUJ010016482">
    <property type="protein sequence ID" value="CAK0865748.1"/>
    <property type="molecule type" value="Genomic_DNA"/>
</dbReference>
<accession>A0ABN9UZH4</accession>
<gene>
    <name evidence="1" type="ORF">PCOR1329_LOCUS53190</name>
</gene>
<sequence length="136" mass="15045">MKAVFFLGWAPPRRWEDPVTWRPRGCNEITDYLVNATMDLEAYWTRQLQDIPADGCNIICHSDGGARIGGCSAAAYIVEARVEKDGVFTAIVLAVGGLYMDCLVSSFLAEAIALEECASCARRLIELGSRTKRREL</sequence>
<name>A0ABN9UZH4_9DINO</name>
<organism evidence="1 2">
    <name type="scientific">Prorocentrum cordatum</name>
    <dbReference type="NCBI Taxonomy" id="2364126"/>
    <lineage>
        <taxon>Eukaryota</taxon>
        <taxon>Sar</taxon>
        <taxon>Alveolata</taxon>
        <taxon>Dinophyceae</taxon>
        <taxon>Prorocentrales</taxon>
        <taxon>Prorocentraceae</taxon>
        <taxon>Prorocentrum</taxon>
    </lineage>
</organism>
<proteinExistence type="predicted"/>
<keyword evidence="2" id="KW-1185">Reference proteome</keyword>
<protein>
    <submittedName>
        <fullName evidence="1">Uncharacterized protein</fullName>
    </submittedName>
</protein>
<evidence type="ECO:0000313" key="2">
    <source>
        <dbReference type="Proteomes" id="UP001189429"/>
    </source>
</evidence>